<comment type="caution">
    <text evidence="2">The sequence shown here is derived from an EMBL/GenBank/DDBJ whole genome shotgun (WGS) entry which is preliminary data.</text>
</comment>
<sequence length="69" mass="7188">MNDTPREEQPVDRGSSEEASGAPLTPTEEETLRRPAGVTPGVTPGTGEEDSGEEGDAAGEHREGLNPDD</sequence>
<evidence type="ECO:0000256" key="1">
    <source>
        <dbReference type="SAM" id="MobiDB-lite"/>
    </source>
</evidence>
<dbReference type="AlphaFoldDB" id="A0A4R4N4W0"/>
<protein>
    <submittedName>
        <fullName evidence="2">Uncharacterized protein</fullName>
    </submittedName>
</protein>
<evidence type="ECO:0000313" key="2">
    <source>
        <dbReference type="EMBL" id="TDC01262.1"/>
    </source>
</evidence>
<feature type="compositionally biased region" description="Acidic residues" evidence="1">
    <location>
        <begin position="47"/>
        <end position="57"/>
    </location>
</feature>
<gene>
    <name evidence="2" type="ORF">E1267_32460</name>
</gene>
<accession>A0A4R4N4W0</accession>
<evidence type="ECO:0000313" key="3">
    <source>
        <dbReference type="Proteomes" id="UP000295157"/>
    </source>
</evidence>
<dbReference type="RefSeq" id="WP_132338206.1">
    <property type="nucleotide sequence ID" value="NZ_SMJZ01000164.1"/>
</dbReference>
<name>A0A4R4N4W0_9ACTN</name>
<proteinExistence type="predicted"/>
<reference evidence="2 3" key="1">
    <citation type="submission" date="2019-02" db="EMBL/GenBank/DDBJ databases">
        <title>Draft genome sequences of novel Actinobacteria.</title>
        <authorList>
            <person name="Sahin N."/>
            <person name="Ay H."/>
            <person name="Saygin H."/>
        </authorList>
    </citation>
    <scope>NUCLEOTIDE SEQUENCE [LARGE SCALE GENOMIC DNA]</scope>
    <source>
        <strain evidence="2 3">KC201</strain>
    </source>
</reference>
<feature type="compositionally biased region" description="Basic and acidic residues" evidence="1">
    <location>
        <begin position="58"/>
        <end position="69"/>
    </location>
</feature>
<feature type="compositionally biased region" description="Low complexity" evidence="1">
    <location>
        <begin position="37"/>
        <end position="46"/>
    </location>
</feature>
<feature type="region of interest" description="Disordered" evidence="1">
    <location>
        <begin position="1"/>
        <end position="69"/>
    </location>
</feature>
<dbReference type="EMBL" id="SMJZ01000164">
    <property type="protein sequence ID" value="TDC01262.1"/>
    <property type="molecule type" value="Genomic_DNA"/>
</dbReference>
<dbReference type="Proteomes" id="UP000295157">
    <property type="component" value="Unassembled WGS sequence"/>
</dbReference>
<feature type="compositionally biased region" description="Basic and acidic residues" evidence="1">
    <location>
        <begin position="1"/>
        <end position="16"/>
    </location>
</feature>
<keyword evidence="3" id="KW-1185">Reference proteome</keyword>
<organism evidence="2 3">
    <name type="scientific">Nonomuraea longispora</name>
    <dbReference type="NCBI Taxonomy" id="1848320"/>
    <lineage>
        <taxon>Bacteria</taxon>
        <taxon>Bacillati</taxon>
        <taxon>Actinomycetota</taxon>
        <taxon>Actinomycetes</taxon>
        <taxon>Streptosporangiales</taxon>
        <taxon>Streptosporangiaceae</taxon>
        <taxon>Nonomuraea</taxon>
    </lineage>
</organism>